<keyword evidence="3" id="KW-0813">Transport</keyword>
<reference evidence="10" key="1">
    <citation type="submission" date="2017-02" db="EMBL/GenBank/DDBJ databases">
        <authorList>
            <person name="Varghese N."/>
            <person name="Submissions S."/>
        </authorList>
    </citation>
    <scope>NUCLEOTIDE SEQUENCE [LARGE SCALE GENOMIC DNA]</scope>
    <source>
        <strain evidence="10">DSM 22224</strain>
    </source>
</reference>
<comment type="subcellular location">
    <subcellularLocation>
        <location evidence="1">Endomembrane system</location>
        <topology evidence="1">Multi-pass membrane protein</topology>
    </subcellularLocation>
</comment>
<evidence type="ECO:0000256" key="5">
    <source>
        <dbReference type="ARBA" id="ARBA00022989"/>
    </source>
</evidence>
<evidence type="ECO:0000313" key="9">
    <source>
        <dbReference type="EMBL" id="SKA35941.1"/>
    </source>
</evidence>
<comment type="similarity">
    <text evidence="2">Belongs to the major facilitator superfamily.</text>
</comment>
<evidence type="ECO:0000256" key="4">
    <source>
        <dbReference type="ARBA" id="ARBA00022692"/>
    </source>
</evidence>
<evidence type="ECO:0000259" key="8">
    <source>
        <dbReference type="PROSITE" id="PS50850"/>
    </source>
</evidence>
<keyword evidence="10" id="KW-1185">Reference proteome</keyword>
<feature type="transmembrane region" description="Helical" evidence="7">
    <location>
        <begin position="242"/>
        <end position="260"/>
    </location>
</feature>
<feature type="transmembrane region" description="Helical" evidence="7">
    <location>
        <begin position="81"/>
        <end position="101"/>
    </location>
</feature>
<dbReference type="Gene3D" id="1.20.1250.20">
    <property type="entry name" value="MFS general substrate transporter like domains"/>
    <property type="match status" value="1"/>
</dbReference>
<evidence type="ECO:0000256" key="2">
    <source>
        <dbReference type="ARBA" id="ARBA00008335"/>
    </source>
</evidence>
<gene>
    <name evidence="9" type="ORF">SAMN04488128_10425</name>
</gene>
<sequence length="410" mass="43792">MTNGKINKSALFAGSCFALITTAFTFSIRAGILPQLAAQFNLTGEQLGFINLMFFLGFPVSMIIGGLVYHSFGPKRIMQVAFVTHTIGILMTIFSGGYVSLLASTLFIGFGNGCTEAACNPLIADAFAGRDMNKMLNRFHMWFPGGIVIGSLISKLMTDLHLGWQAQMWVTMVPTILYAVMFYGKTFVVSEEAATSSLSRHFAAMLSPLYIFLFICMAFTAITEFGPNQWVSVIMSNSGASPMLILALTTGLMAVGRFFAGPVVRLLGQTGVLLTSAILATIGIYMFSTVTGPLAYVATVIFALGVCYFWPVMVGTVAQRVPESGALGMSIIGGIGMFSTAIFQPFIGSWIDSARTEKAAAGLTGGALELAAGQATLVNMIAFPSILIVLFTILFFWQRKATFAPAAAGH</sequence>
<dbReference type="RefSeq" id="WP_078671399.1">
    <property type="nucleotide sequence ID" value="NZ_FUWZ01000004.1"/>
</dbReference>
<keyword evidence="6 7" id="KW-0472">Membrane</keyword>
<evidence type="ECO:0000313" key="10">
    <source>
        <dbReference type="Proteomes" id="UP000190367"/>
    </source>
</evidence>
<accession>A0A1T4T6T2</accession>
<dbReference type="GO" id="GO:0022857">
    <property type="term" value="F:transmembrane transporter activity"/>
    <property type="evidence" value="ECO:0007669"/>
    <property type="project" value="InterPro"/>
</dbReference>
<dbReference type="OrthoDB" id="9783757at2"/>
<proteinExistence type="inferred from homology"/>
<feature type="transmembrane region" description="Helical" evidence="7">
    <location>
        <begin position="377"/>
        <end position="397"/>
    </location>
</feature>
<feature type="transmembrane region" description="Helical" evidence="7">
    <location>
        <begin position="326"/>
        <end position="347"/>
    </location>
</feature>
<dbReference type="InterPro" id="IPR036259">
    <property type="entry name" value="MFS_trans_sf"/>
</dbReference>
<dbReference type="AlphaFoldDB" id="A0A1T4T6T2"/>
<dbReference type="EMBL" id="FUWZ01000004">
    <property type="protein sequence ID" value="SKA35941.1"/>
    <property type="molecule type" value="Genomic_DNA"/>
</dbReference>
<keyword evidence="4 7" id="KW-0812">Transmembrane</keyword>
<dbReference type="InterPro" id="IPR011701">
    <property type="entry name" value="MFS"/>
</dbReference>
<name>A0A1T4T6T2_9BACT</name>
<dbReference type="PROSITE" id="PS50850">
    <property type="entry name" value="MFS"/>
    <property type="match status" value="1"/>
</dbReference>
<feature type="domain" description="Major facilitator superfamily (MFS) profile" evidence="8">
    <location>
        <begin position="11"/>
        <end position="400"/>
    </location>
</feature>
<dbReference type="PANTHER" id="PTHR23514:SF3">
    <property type="entry name" value="BYPASS OF STOP CODON PROTEIN 6"/>
    <property type="match status" value="1"/>
</dbReference>
<dbReference type="InterPro" id="IPR051788">
    <property type="entry name" value="MFS_Transporter"/>
</dbReference>
<dbReference type="Pfam" id="PF07690">
    <property type="entry name" value="MFS_1"/>
    <property type="match status" value="1"/>
</dbReference>
<organism evidence="9 10">
    <name type="scientific">Chitinophaga eiseniae</name>
    <dbReference type="NCBI Taxonomy" id="634771"/>
    <lineage>
        <taxon>Bacteria</taxon>
        <taxon>Pseudomonadati</taxon>
        <taxon>Bacteroidota</taxon>
        <taxon>Chitinophagia</taxon>
        <taxon>Chitinophagales</taxon>
        <taxon>Chitinophagaceae</taxon>
        <taxon>Chitinophaga</taxon>
    </lineage>
</organism>
<feature type="transmembrane region" description="Helical" evidence="7">
    <location>
        <begin position="294"/>
        <end position="314"/>
    </location>
</feature>
<dbReference type="InterPro" id="IPR020846">
    <property type="entry name" value="MFS_dom"/>
</dbReference>
<protein>
    <submittedName>
        <fullName evidence="9">Fucose permease</fullName>
    </submittedName>
</protein>
<dbReference type="STRING" id="634771.SAMN04488128_10425"/>
<feature type="transmembrane region" description="Helical" evidence="7">
    <location>
        <begin position="202"/>
        <end position="222"/>
    </location>
</feature>
<dbReference type="GO" id="GO:0016020">
    <property type="term" value="C:membrane"/>
    <property type="evidence" value="ECO:0007669"/>
    <property type="project" value="TreeGrafter"/>
</dbReference>
<evidence type="ECO:0000256" key="1">
    <source>
        <dbReference type="ARBA" id="ARBA00004127"/>
    </source>
</evidence>
<feature type="transmembrane region" description="Helical" evidence="7">
    <location>
        <begin position="169"/>
        <end position="190"/>
    </location>
</feature>
<feature type="transmembrane region" description="Helical" evidence="7">
    <location>
        <begin position="49"/>
        <end position="69"/>
    </location>
</feature>
<dbReference type="Proteomes" id="UP000190367">
    <property type="component" value="Unassembled WGS sequence"/>
</dbReference>
<evidence type="ECO:0000256" key="3">
    <source>
        <dbReference type="ARBA" id="ARBA00022448"/>
    </source>
</evidence>
<keyword evidence="5 7" id="KW-1133">Transmembrane helix</keyword>
<feature type="transmembrane region" description="Helical" evidence="7">
    <location>
        <begin position="272"/>
        <end position="288"/>
    </location>
</feature>
<evidence type="ECO:0000256" key="7">
    <source>
        <dbReference type="SAM" id="Phobius"/>
    </source>
</evidence>
<dbReference type="GO" id="GO:0012505">
    <property type="term" value="C:endomembrane system"/>
    <property type="evidence" value="ECO:0007669"/>
    <property type="project" value="UniProtKB-SubCell"/>
</dbReference>
<evidence type="ECO:0000256" key="6">
    <source>
        <dbReference type="ARBA" id="ARBA00023136"/>
    </source>
</evidence>
<dbReference type="PANTHER" id="PTHR23514">
    <property type="entry name" value="BYPASS OF STOP CODON PROTEIN 6"/>
    <property type="match status" value="1"/>
</dbReference>
<dbReference type="SUPFAM" id="SSF103473">
    <property type="entry name" value="MFS general substrate transporter"/>
    <property type="match status" value="1"/>
</dbReference>